<gene>
    <name evidence="4" type="ORF">LRS13_12160</name>
</gene>
<dbReference type="GO" id="GO:0016853">
    <property type="term" value="F:isomerase activity"/>
    <property type="evidence" value="ECO:0007669"/>
    <property type="project" value="UniProtKB-KW"/>
</dbReference>
<organism evidence="4 5">
    <name type="scientific">Svornostia abyssi</name>
    <dbReference type="NCBI Taxonomy" id="2898438"/>
    <lineage>
        <taxon>Bacteria</taxon>
        <taxon>Bacillati</taxon>
        <taxon>Actinomycetota</taxon>
        <taxon>Thermoleophilia</taxon>
        <taxon>Solirubrobacterales</taxon>
        <taxon>Baekduiaceae</taxon>
        <taxon>Svornostia</taxon>
    </lineage>
</organism>
<dbReference type="Pfam" id="PF10432">
    <property type="entry name" value="bact-PGI_C"/>
    <property type="match status" value="1"/>
</dbReference>
<dbReference type="Proteomes" id="UP001058860">
    <property type="component" value="Chromosome"/>
</dbReference>
<proteinExistence type="inferred from homology"/>
<evidence type="ECO:0000256" key="2">
    <source>
        <dbReference type="ARBA" id="ARBA00023235"/>
    </source>
</evidence>
<dbReference type="RefSeq" id="WP_353866650.1">
    <property type="nucleotide sequence ID" value="NZ_CP088295.1"/>
</dbReference>
<evidence type="ECO:0000259" key="3">
    <source>
        <dbReference type="PROSITE" id="PS51464"/>
    </source>
</evidence>
<evidence type="ECO:0000256" key="1">
    <source>
        <dbReference type="ARBA" id="ARBA00010523"/>
    </source>
</evidence>
<accession>A0ABY5PNX7</accession>
<evidence type="ECO:0000313" key="5">
    <source>
        <dbReference type="Proteomes" id="UP001058860"/>
    </source>
</evidence>
<name>A0ABY5PNX7_9ACTN</name>
<dbReference type="SUPFAM" id="SSF53697">
    <property type="entry name" value="SIS domain"/>
    <property type="match status" value="1"/>
</dbReference>
<dbReference type="InterPro" id="IPR001347">
    <property type="entry name" value="SIS_dom"/>
</dbReference>
<dbReference type="InterPro" id="IPR046348">
    <property type="entry name" value="SIS_dom_sf"/>
</dbReference>
<dbReference type="NCBIfam" id="NF006426">
    <property type="entry name" value="PRK08674.1-6"/>
    <property type="match status" value="1"/>
</dbReference>
<feature type="domain" description="SIS" evidence="3">
    <location>
        <begin position="43"/>
        <end position="179"/>
    </location>
</feature>
<dbReference type="PROSITE" id="PS51464">
    <property type="entry name" value="SIS"/>
    <property type="match status" value="1"/>
</dbReference>
<keyword evidence="2 4" id="KW-0413">Isomerase</keyword>
<dbReference type="Gene3D" id="3.40.50.10490">
    <property type="entry name" value="Glucose-6-phosphate isomerase like protein, domain 1"/>
    <property type="match status" value="2"/>
</dbReference>
<protein>
    <submittedName>
        <fullName evidence="4">Bifunctional phosphoglucose/phosphomannose isomerase</fullName>
    </submittedName>
</protein>
<keyword evidence="5" id="KW-1185">Reference proteome</keyword>
<dbReference type="CDD" id="cd05637">
    <property type="entry name" value="SIS_PGI_PMI_2"/>
    <property type="match status" value="1"/>
</dbReference>
<reference evidence="5" key="1">
    <citation type="submission" date="2021-11" db="EMBL/GenBank/DDBJ databases">
        <title>Cultivation dependent microbiological survey of springs from the worlds oldest radium mine currently devoted to the extraction of radon-saturated water.</title>
        <authorList>
            <person name="Kapinusova G."/>
            <person name="Smrhova T."/>
            <person name="Strejcek M."/>
            <person name="Suman J."/>
            <person name="Jani K."/>
            <person name="Pajer P."/>
            <person name="Uhlik O."/>
        </authorList>
    </citation>
    <scope>NUCLEOTIDE SEQUENCE [LARGE SCALE GENOMIC DNA]</scope>
    <source>
        <strain evidence="5">J379</strain>
    </source>
</reference>
<sequence>MALSSSESLDRRGIEALDASDQLTDILAIPEHLRDALWKVESAQIEPQDCPGGVVVAGMGGSAVGGALARAILGDTASRPLIAARGYGLPSWTTPDTMVLCSSYSGNTEETLACYEAAGALGAPRIAVTTGGQLAKQARADGVPVIPVAGGLQPRAGVAYMTVAALQVAALCGAAPRVTSEIDVAAEHLEALVMEWGPEGAEDSLAKSLARSLHGSVPVLAGAGLTVPLAYRWKTQINENAKIPAFAHELPELDHNELVGWAGASELGRFAAVFLDDADTHPRVKRRIELTEHLISGQATSTHVIASRGQTTVERVFSLVLLGDLVSLYLAVLRGVDPTPVDAIESLKAELARG</sequence>
<dbReference type="EMBL" id="CP088295">
    <property type="protein sequence ID" value="UUY06225.1"/>
    <property type="molecule type" value="Genomic_DNA"/>
</dbReference>
<dbReference type="InterPro" id="IPR019490">
    <property type="entry name" value="Glu6P/Mann6P_isomerase_C"/>
</dbReference>
<comment type="similarity">
    <text evidence="1">Belongs to the PGI/PMI family.</text>
</comment>
<evidence type="ECO:0000313" key="4">
    <source>
        <dbReference type="EMBL" id="UUY06225.1"/>
    </source>
</evidence>
<dbReference type="NCBIfam" id="TIGR02128">
    <property type="entry name" value="G6PI_arch"/>
    <property type="match status" value="1"/>
</dbReference>